<reference evidence="5" key="1">
    <citation type="journal article" date="2014" name="Int. J. Syst. Evol. Microbiol.">
        <title>Complete genome sequence of Corynebacterium casei LMG S-19264T (=DSM 44701T), isolated from a smear-ripened cheese.</title>
        <authorList>
            <consortium name="US DOE Joint Genome Institute (JGI-PGF)"/>
            <person name="Walter F."/>
            <person name="Albersmeier A."/>
            <person name="Kalinowski J."/>
            <person name="Ruckert C."/>
        </authorList>
    </citation>
    <scope>NUCLEOTIDE SEQUENCE</scope>
    <source>
        <strain evidence="5">CGMCC 1.15034</strain>
    </source>
</reference>
<feature type="transmembrane region" description="Helical" evidence="3">
    <location>
        <begin position="115"/>
        <end position="133"/>
    </location>
</feature>
<organism evidence="5 6">
    <name type="scientific">Bradyrhizobium guangdongense</name>
    <dbReference type="NCBI Taxonomy" id="1325090"/>
    <lineage>
        <taxon>Bacteria</taxon>
        <taxon>Pseudomonadati</taxon>
        <taxon>Pseudomonadota</taxon>
        <taxon>Alphaproteobacteria</taxon>
        <taxon>Hyphomicrobiales</taxon>
        <taxon>Nitrobacteraceae</taxon>
        <taxon>Bradyrhizobium</taxon>
    </lineage>
</organism>
<dbReference type="NCBIfam" id="TIGR00254">
    <property type="entry name" value="GGDEF"/>
    <property type="match status" value="1"/>
</dbReference>
<evidence type="ECO:0000256" key="3">
    <source>
        <dbReference type="SAM" id="Phobius"/>
    </source>
</evidence>
<dbReference type="InterPro" id="IPR000160">
    <property type="entry name" value="GGDEF_dom"/>
</dbReference>
<dbReference type="EMBL" id="BMHC01000042">
    <property type="protein sequence ID" value="GGI34327.1"/>
    <property type="molecule type" value="Genomic_DNA"/>
</dbReference>
<dbReference type="InterPro" id="IPR050469">
    <property type="entry name" value="Diguanylate_Cyclase"/>
</dbReference>
<dbReference type="InterPro" id="IPR029787">
    <property type="entry name" value="Nucleotide_cyclase"/>
</dbReference>
<protein>
    <recommendedName>
        <fullName evidence="1">diguanylate cyclase</fullName>
        <ecNumber evidence="1">2.7.7.65</ecNumber>
    </recommendedName>
</protein>
<dbReference type="SUPFAM" id="SSF55073">
    <property type="entry name" value="Nucleotide cyclase"/>
    <property type="match status" value="1"/>
</dbReference>
<feature type="transmembrane region" description="Helical" evidence="3">
    <location>
        <begin position="32"/>
        <end position="51"/>
    </location>
</feature>
<dbReference type="PANTHER" id="PTHR45138">
    <property type="entry name" value="REGULATORY COMPONENTS OF SENSORY TRANSDUCTION SYSTEM"/>
    <property type="match status" value="1"/>
</dbReference>
<dbReference type="AlphaFoldDB" id="A0AA87WDH0"/>
<evidence type="ECO:0000256" key="2">
    <source>
        <dbReference type="ARBA" id="ARBA00034247"/>
    </source>
</evidence>
<feature type="transmembrane region" description="Helical" evidence="3">
    <location>
        <begin position="171"/>
        <end position="191"/>
    </location>
</feature>
<dbReference type="GO" id="GO:0043709">
    <property type="term" value="P:cell adhesion involved in single-species biofilm formation"/>
    <property type="evidence" value="ECO:0007669"/>
    <property type="project" value="TreeGrafter"/>
</dbReference>
<dbReference type="EC" id="2.7.7.65" evidence="1"/>
<dbReference type="PANTHER" id="PTHR45138:SF9">
    <property type="entry name" value="DIGUANYLATE CYCLASE DGCM-RELATED"/>
    <property type="match status" value="1"/>
</dbReference>
<comment type="caution">
    <text evidence="5">The sequence shown here is derived from an EMBL/GenBank/DDBJ whole genome shotgun (WGS) entry which is preliminary data.</text>
</comment>
<feature type="transmembrane region" description="Helical" evidence="3">
    <location>
        <begin position="140"/>
        <end position="159"/>
    </location>
</feature>
<dbReference type="GO" id="GO:1902201">
    <property type="term" value="P:negative regulation of bacterial-type flagellum-dependent cell motility"/>
    <property type="evidence" value="ECO:0007669"/>
    <property type="project" value="TreeGrafter"/>
</dbReference>
<comment type="catalytic activity">
    <reaction evidence="2">
        <text>2 GTP = 3',3'-c-di-GMP + 2 diphosphate</text>
        <dbReference type="Rhea" id="RHEA:24898"/>
        <dbReference type="ChEBI" id="CHEBI:33019"/>
        <dbReference type="ChEBI" id="CHEBI:37565"/>
        <dbReference type="ChEBI" id="CHEBI:58805"/>
        <dbReference type="EC" id="2.7.7.65"/>
    </reaction>
</comment>
<accession>A0AA87WDH0</accession>
<dbReference type="GO" id="GO:0052621">
    <property type="term" value="F:diguanylate cyclase activity"/>
    <property type="evidence" value="ECO:0007669"/>
    <property type="project" value="UniProtKB-EC"/>
</dbReference>
<dbReference type="Proteomes" id="UP000625079">
    <property type="component" value="Unassembled WGS sequence"/>
</dbReference>
<dbReference type="Gene3D" id="3.30.70.270">
    <property type="match status" value="1"/>
</dbReference>
<dbReference type="RefSeq" id="WP_244659513.1">
    <property type="nucleotide sequence ID" value="NZ_BMHC01000042.1"/>
</dbReference>
<evidence type="ECO:0000313" key="6">
    <source>
        <dbReference type="Proteomes" id="UP000625079"/>
    </source>
</evidence>
<dbReference type="SMART" id="SM00267">
    <property type="entry name" value="GGDEF"/>
    <property type="match status" value="1"/>
</dbReference>
<keyword evidence="3" id="KW-0812">Transmembrane</keyword>
<evidence type="ECO:0000259" key="4">
    <source>
        <dbReference type="PROSITE" id="PS50887"/>
    </source>
</evidence>
<evidence type="ECO:0000256" key="1">
    <source>
        <dbReference type="ARBA" id="ARBA00012528"/>
    </source>
</evidence>
<feature type="transmembrane region" description="Helical" evidence="3">
    <location>
        <begin position="57"/>
        <end position="78"/>
    </location>
</feature>
<dbReference type="FunFam" id="3.30.70.270:FF:000001">
    <property type="entry name" value="Diguanylate cyclase domain protein"/>
    <property type="match status" value="1"/>
</dbReference>
<name>A0AA87WDH0_9BRAD</name>
<reference evidence="5" key="2">
    <citation type="submission" date="2022-12" db="EMBL/GenBank/DDBJ databases">
        <authorList>
            <person name="Sun Q."/>
            <person name="Zhou Y."/>
        </authorList>
    </citation>
    <scope>NUCLEOTIDE SEQUENCE</scope>
    <source>
        <strain evidence="5">CGMCC 1.15034</strain>
    </source>
</reference>
<keyword evidence="3" id="KW-1133">Transmembrane helix</keyword>
<sequence>MAQSAVQRTTIEPRTEFKRGVDKRARLRRQMYVAQMASFILDAAILFLYALNGTISISASAWYVAAGVGWTAIALILSELHFNDRFRDHYLTVPQSLGSIGIELLAIYFIPEVGFYFACIIFVVLGFGALRMSARQTGVVWAYAAIGLTTVFTLTNQRIAMPMDSYADRHLALLCFVTALGRCAFTGLYGASLREALYRRGNELKLAHAKIEELAQVDELTGVLNRRYVMRALNDEMARAQRAGTPCSLAIIDIDFFKRINDSYGHPTGDEVLRGFALMLVRNMRSIDRIGRYGGEEFLVVMPDAAKDQAVLVMDRLRQIISEQHWDSVSDDLRVTLSAGIAQVRPNDAPEDTLARADAALYKAKDAGRNRVAVG</sequence>
<dbReference type="Pfam" id="PF00990">
    <property type="entry name" value="GGDEF"/>
    <property type="match status" value="1"/>
</dbReference>
<dbReference type="CDD" id="cd01949">
    <property type="entry name" value="GGDEF"/>
    <property type="match status" value="1"/>
</dbReference>
<dbReference type="InterPro" id="IPR043128">
    <property type="entry name" value="Rev_trsase/Diguanyl_cyclase"/>
</dbReference>
<evidence type="ECO:0000313" key="5">
    <source>
        <dbReference type="EMBL" id="GGI34327.1"/>
    </source>
</evidence>
<gene>
    <name evidence="5" type="ORF">GCM10010987_78840</name>
</gene>
<proteinExistence type="predicted"/>
<keyword evidence="3" id="KW-0472">Membrane</keyword>
<feature type="domain" description="GGDEF" evidence="4">
    <location>
        <begin position="245"/>
        <end position="375"/>
    </location>
</feature>
<dbReference type="GO" id="GO:0005886">
    <property type="term" value="C:plasma membrane"/>
    <property type="evidence" value="ECO:0007669"/>
    <property type="project" value="TreeGrafter"/>
</dbReference>
<dbReference type="PROSITE" id="PS50887">
    <property type="entry name" value="GGDEF"/>
    <property type="match status" value="1"/>
</dbReference>